<dbReference type="RefSeq" id="WP_424606020.1">
    <property type="nucleotide sequence ID" value="NZ_JBNAVA010000010.1"/>
</dbReference>
<comment type="caution">
    <text evidence="1">The sequence shown here is derived from an EMBL/GenBank/DDBJ whole genome shotgun (WGS) entry which is preliminary data.</text>
</comment>
<reference evidence="1 2" key="1">
    <citation type="submission" date="2018-01" db="EMBL/GenBank/DDBJ databases">
        <title>Metagenomic assembled genomes from two thermal pools in the Uzon Caldera, Kamchatka, Russia.</title>
        <authorList>
            <person name="Wilkins L."/>
            <person name="Ettinger C."/>
        </authorList>
    </citation>
    <scope>NUCLEOTIDE SEQUENCE [LARGE SCALE GENOMIC DNA]</scope>
    <source>
        <strain evidence="1">ZAV-05</strain>
    </source>
</reference>
<proteinExistence type="predicted"/>
<name>A0A2J6WRF0_9BACT</name>
<dbReference type="InterPro" id="IPR013078">
    <property type="entry name" value="His_Pase_superF_clade-1"/>
</dbReference>
<dbReference type="Pfam" id="PF00300">
    <property type="entry name" value="His_Phos_1"/>
    <property type="match status" value="1"/>
</dbReference>
<dbReference type="SUPFAM" id="SSF53254">
    <property type="entry name" value="Phosphoglycerate mutase-like"/>
    <property type="match status" value="1"/>
</dbReference>
<dbReference type="Gene3D" id="3.40.50.1240">
    <property type="entry name" value="Phosphoglycerate mutase-like"/>
    <property type="match status" value="1"/>
</dbReference>
<dbReference type="Proteomes" id="UP000242881">
    <property type="component" value="Unassembled WGS sequence"/>
</dbReference>
<evidence type="ECO:0000313" key="1">
    <source>
        <dbReference type="EMBL" id="PMP72967.1"/>
    </source>
</evidence>
<sequence length="153" mass="17526">MKVYFIRHAIAMEREEWQDDDLKRPLTKDGIKKFKSFFKKISKNLKKPDLLIASEAERSIATAKIIAKLYDIDYKIDSRINPGSDIMQYKLVLDEMADNNVNSIAIVGHEPDLSNFISFYIAETALSLKLKKGAIVCIKDKVLYGLIQPDMLK</sequence>
<dbReference type="CDD" id="cd07067">
    <property type="entry name" value="HP_PGM_like"/>
    <property type="match status" value="1"/>
</dbReference>
<organism evidence="1 2">
    <name type="scientific">Calditerrivibrio nitroreducens</name>
    <dbReference type="NCBI Taxonomy" id="477976"/>
    <lineage>
        <taxon>Bacteria</taxon>
        <taxon>Pseudomonadati</taxon>
        <taxon>Deferribacterota</taxon>
        <taxon>Deferribacteres</taxon>
        <taxon>Deferribacterales</taxon>
        <taxon>Calditerrivibrionaceae</taxon>
    </lineage>
</organism>
<dbReference type="InterPro" id="IPR029033">
    <property type="entry name" value="His_PPase_superfam"/>
</dbReference>
<accession>A0A2J6WRF0</accession>
<gene>
    <name evidence="1" type="ORF">C0187_00450</name>
</gene>
<dbReference type="EMBL" id="PNIN01000007">
    <property type="protein sequence ID" value="PMP72967.1"/>
    <property type="molecule type" value="Genomic_DNA"/>
</dbReference>
<dbReference type="AlphaFoldDB" id="A0A2J6WRF0"/>
<evidence type="ECO:0000313" key="2">
    <source>
        <dbReference type="Proteomes" id="UP000242881"/>
    </source>
</evidence>
<protein>
    <submittedName>
        <fullName evidence="1">Phosphohistidine phosphatase</fullName>
    </submittedName>
</protein>